<feature type="domain" description="Aminotransferase class V" evidence="1">
    <location>
        <begin position="33"/>
        <end position="405"/>
    </location>
</feature>
<dbReference type="AlphaFoldDB" id="A0A3B0RPW6"/>
<keyword evidence="2" id="KW-0808">Transferase</keyword>
<protein>
    <submittedName>
        <fullName evidence="2">Cysteine desulfurase</fullName>
        <ecNumber evidence="2">2.8.1.7</ecNumber>
    </submittedName>
</protein>
<dbReference type="SUPFAM" id="SSF53383">
    <property type="entry name" value="PLP-dependent transferases"/>
    <property type="match status" value="1"/>
</dbReference>
<dbReference type="PANTHER" id="PTHR43686:SF1">
    <property type="entry name" value="AMINOTRAN_5 DOMAIN-CONTAINING PROTEIN"/>
    <property type="match status" value="1"/>
</dbReference>
<sequence>MHTEKQILIDHIRLSVIGEGRLLQTPFGQKPLIYSDYTASGRSLTFIEDYITDNVLPFYANTHSETSATGRQTTAFREQSRGLIRKSLKASDDDAIIFCGSGATGAIQKMVDILNIRVPANLDDRHHFSAQIDDKDRPVVFVGAYEHHSNELAWRESIVDMVSVPLDSDGGLDKDFLQRELNKYADRPLKIGSFSAASNVTGLRTDVTAITRLLHRNGAMAFWDYAAAGPYVSIDMTGDGDETALDALYISPHKFIGGPGTSGVLAIKRRLLTNRVPSLPGGGTVSYVSPEGHTYLPPGESKEEGGTPAIVESIRAGMVFQLKDAVGAKTIEQIEQGMITKAIARWSKNPNIHILGDLDASRISILSFLIKWQDKPLHFGFVDALINDMFGIQVRGGCSCAGPYGHELLDIDMDYSHAITDAVDAGHSILKPGWVRLNFNYFIGQETFDYLLKAVEIIADHGWKMLSHYHYDGTRNLWVSNQAPDGPCADLNDISYDRNIFQAPDRDYGNNQLPLRTYLDKAENFLTSPNLTGLDFIEKFKQATPELPADLEKLRWYGLPKDIKKI</sequence>
<accession>A0A3B0RPW6</accession>
<evidence type="ECO:0000313" key="2">
    <source>
        <dbReference type="EMBL" id="VAV94147.1"/>
    </source>
</evidence>
<evidence type="ECO:0000259" key="1">
    <source>
        <dbReference type="Pfam" id="PF00266"/>
    </source>
</evidence>
<dbReference type="InterPro" id="IPR015421">
    <property type="entry name" value="PyrdxlP-dep_Trfase_major"/>
</dbReference>
<reference evidence="2" key="1">
    <citation type="submission" date="2018-06" db="EMBL/GenBank/DDBJ databases">
        <authorList>
            <person name="Zhirakovskaya E."/>
        </authorList>
    </citation>
    <scope>NUCLEOTIDE SEQUENCE</scope>
</reference>
<name>A0A3B0RPW6_9ZZZZ</name>
<dbReference type="Pfam" id="PF00266">
    <property type="entry name" value="Aminotran_5"/>
    <property type="match status" value="1"/>
</dbReference>
<dbReference type="EMBL" id="UOED01000087">
    <property type="protein sequence ID" value="VAV94147.1"/>
    <property type="molecule type" value="Genomic_DNA"/>
</dbReference>
<organism evidence="2">
    <name type="scientific">hydrothermal vent metagenome</name>
    <dbReference type="NCBI Taxonomy" id="652676"/>
    <lineage>
        <taxon>unclassified sequences</taxon>
        <taxon>metagenomes</taxon>
        <taxon>ecological metagenomes</taxon>
    </lineage>
</organism>
<dbReference type="GO" id="GO:0031071">
    <property type="term" value="F:cysteine desulfurase activity"/>
    <property type="evidence" value="ECO:0007669"/>
    <property type="project" value="UniProtKB-EC"/>
</dbReference>
<dbReference type="InterPro" id="IPR000192">
    <property type="entry name" value="Aminotrans_V_dom"/>
</dbReference>
<dbReference type="PANTHER" id="PTHR43686">
    <property type="entry name" value="SULFURTRANSFERASE-RELATED"/>
    <property type="match status" value="1"/>
</dbReference>
<dbReference type="InterPro" id="IPR015422">
    <property type="entry name" value="PyrdxlP-dep_Trfase_small"/>
</dbReference>
<dbReference type="Gene3D" id="3.40.640.10">
    <property type="entry name" value="Type I PLP-dependent aspartate aminotransferase-like (Major domain)"/>
    <property type="match status" value="1"/>
</dbReference>
<dbReference type="InterPro" id="IPR015424">
    <property type="entry name" value="PyrdxlP-dep_Trfase"/>
</dbReference>
<proteinExistence type="predicted"/>
<dbReference type="EC" id="2.8.1.7" evidence="2"/>
<gene>
    <name evidence="2" type="ORF">MNBD_ALPHA02-726</name>
</gene>
<dbReference type="Gene3D" id="3.90.1150.10">
    <property type="entry name" value="Aspartate Aminotransferase, domain 1"/>
    <property type="match status" value="1"/>
</dbReference>